<gene>
    <name evidence="2" type="ORF">HCOI_00910000</name>
</gene>
<accession>W6NHJ8</accession>
<dbReference type="InterPro" id="IPR043128">
    <property type="entry name" value="Rev_trsase/Diguanyl_cyclase"/>
</dbReference>
<dbReference type="InterPro" id="IPR043502">
    <property type="entry name" value="DNA/RNA_pol_sf"/>
</dbReference>
<name>W6NHJ8_HAECO</name>
<dbReference type="FunFam" id="3.30.70.270:FF:000020">
    <property type="entry name" value="Transposon Tf2-6 polyprotein-like Protein"/>
    <property type="match status" value="1"/>
</dbReference>
<dbReference type="EC" id="2.7.7.49" evidence="1"/>
<dbReference type="PANTHER" id="PTHR33064">
    <property type="entry name" value="POL PROTEIN"/>
    <property type="match status" value="1"/>
</dbReference>
<proteinExistence type="predicted"/>
<protein>
    <recommendedName>
        <fullName evidence="1">RNA-directed DNA polymerase</fullName>
        <ecNumber evidence="1">2.7.7.49</ecNumber>
    </recommendedName>
</protein>
<sequence length="192" mass="21328">MHMSVQKGHMLVLGTNALQALNYTLVRRPGEDCRKDEVAEEALVKPSQEVQSASKATIYKRVNVAPGAQGGTAGTPAANLKLKPQKCVMMSNKVIFLGHEIAGDGKRVDPMKIEKIEKYPKPKAVAELRTFLGMCGYYRKFVLGFSRIARPLFELIIVKAPWDWNETHEEAFGELKAKLNSTPVLLLYSELA</sequence>
<dbReference type="PANTHER" id="PTHR33064:SF37">
    <property type="entry name" value="RIBONUCLEASE H"/>
    <property type="match status" value="1"/>
</dbReference>
<dbReference type="SUPFAM" id="SSF56672">
    <property type="entry name" value="DNA/RNA polymerases"/>
    <property type="match status" value="1"/>
</dbReference>
<evidence type="ECO:0000256" key="1">
    <source>
        <dbReference type="ARBA" id="ARBA00012493"/>
    </source>
</evidence>
<comment type="caution">
    <text evidence="2">The sequence shown here is derived from an EMBL/GenBank/DDBJ whole genome shotgun (WGS) entry which is preliminary data.</text>
</comment>
<dbReference type="AlphaFoldDB" id="W6NHJ8"/>
<dbReference type="EMBL" id="CAVP010058998">
    <property type="protein sequence ID" value="CDL95419.1"/>
    <property type="molecule type" value="Genomic_DNA"/>
</dbReference>
<dbReference type="InterPro" id="IPR051320">
    <property type="entry name" value="Viral_Replic_Matur_Polypro"/>
</dbReference>
<organism evidence="2">
    <name type="scientific">Haemonchus contortus</name>
    <name type="common">Barber pole worm</name>
    <dbReference type="NCBI Taxonomy" id="6289"/>
    <lineage>
        <taxon>Eukaryota</taxon>
        <taxon>Metazoa</taxon>
        <taxon>Ecdysozoa</taxon>
        <taxon>Nematoda</taxon>
        <taxon>Chromadorea</taxon>
        <taxon>Rhabditida</taxon>
        <taxon>Rhabditina</taxon>
        <taxon>Rhabditomorpha</taxon>
        <taxon>Strongyloidea</taxon>
        <taxon>Trichostrongylidae</taxon>
        <taxon>Haemonchus</taxon>
    </lineage>
</organism>
<reference evidence="2" key="2">
    <citation type="submission" date="2013-05" db="EMBL/GenBank/DDBJ databases">
        <title>The genome and transcriptome of Haemonchus contortus: a key model parasite for drug and vaccine discovery.</title>
        <authorList>
            <person name="Laing R."/>
            <person name="Kikuchi T."/>
            <person name="Martinelli A."/>
            <person name="Tsai I.J."/>
            <person name="Beech R.N."/>
            <person name="Redman E."/>
            <person name="Holroyd N."/>
            <person name="Bartley D.J."/>
            <person name="Beasley H."/>
            <person name="Britton C."/>
            <person name="Curran D."/>
            <person name="Devaney E."/>
            <person name="Gilabert A."/>
            <person name="Jackson F."/>
            <person name="Hunt M."/>
            <person name="Johnston S."/>
            <person name="Kryukov I."/>
            <person name="Li K."/>
            <person name="Morrison A.A."/>
            <person name="Reid A.J."/>
            <person name="Sargison N."/>
            <person name="Saunders G."/>
            <person name="Wasmuth J.D."/>
            <person name="Wolstenholme A."/>
            <person name="Berriman M."/>
            <person name="Gilleard J.S."/>
            <person name="Cotton J.A."/>
        </authorList>
    </citation>
    <scope>NUCLEOTIDE SEQUENCE [LARGE SCALE GENOMIC DNA]</scope>
    <source>
        <strain evidence="2">ISE/inbred ISE</strain>
    </source>
</reference>
<evidence type="ECO:0000313" key="2">
    <source>
        <dbReference type="EMBL" id="CDL95419.1"/>
    </source>
</evidence>
<dbReference type="GO" id="GO:0003964">
    <property type="term" value="F:RNA-directed DNA polymerase activity"/>
    <property type="evidence" value="ECO:0007669"/>
    <property type="project" value="UniProtKB-EC"/>
</dbReference>
<reference evidence="2" key="1">
    <citation type="submission" date="2013-03" db="EMBL/GenBank/DDBJ databases">
        <authorList>
            <person name="Aslett M."/>
        </authorList>
    </citation>
    <scope>NUCLEOTIDE SEQUENCE [LARGE SCALE GENOMIC DNA]</scope>
    <source>
        <strain evidence="2">ISE/inbred ISE</strain>
    </source>
</reference>
<dbReference type="Gene3D" id="3.30.70.270">
    <property type="match status" value="1"/>
</dbReference>